<feature type="signal peptide" evidence="1">
    <location>
        <begin position="1"/>
        <end position="25"/>
    </location>
</feature>
<keyword evidence="3" id="KW-1185">Reference proteome</keyword>
<protein>
    <recommendedName>
        <fullName evidence="4">Secreted protein</fullName>
    </recommendedName>
</protein>
<evidence type="ECO:0000256" key="1">
    <source>
        <dbReference type="SAM" id="SignalP"/>
    </source>
</evidence>
<sequence>MSWGPNKAIAARLAAALLIASSATAAAAEALVVRALGPSARSFPAGKKLADDARITLQANDTLVLLDSRGTRTLRGPGTFTPSGPAQANNRSAIASVAGGPARRARIGAVRNVGGATDVRPASIWHVDVAKSSNVCLTDPAHVTLWRADATKPVTLTVTRASDGANRTVQWQAGEPTVSWPSDLAVTSGAQYRLNWGGAEKPTVVTFKTLAAEPPEPEAMASTLIENDCDAQLDVLIAALERPAMAAATPEN</sequence>
<evidence type="ECO:0000313" key="3">
    <source>
        <dbReference type="Proteomes" id="UP000245916"/>
    </source>
</evidence>
<name>A0A2U2J586_9SPHN</name>
<organism evidence="2 3">
    <name type="scientific">Allosphingosinicella humi</name>
    <dbReference type="NCBI Taxonomy" id="2068657"/>
    <lineage>
        <taxon>Bacteria</taxon>
        <taxon>Pseudomonadati</taxon>
        <taxon>Pseudomonadota</taxon>
        <taxon>Alphaproteobacteria</taxon>
        <taxon>Sphingomonadales</taxon>
        <taxon>Sphingomonadaceae</taxon>
        <taxon>Allosphingosinicella</taxon>
    </lineage>
</organism>
<dbReference type="AlphaFoldDB" id="A0A2U2J586"/>
<keyword evidence="1" id="KW-0732">Signal</keyword>
<evidence type="ECO:0008006" key="4">
    <source>
        <dbReference type="Google" id="ProtNLM"/>
    </source>
</evidence>
<comment type="caution">
    <text evidence="2">The sequence shown here is derived from an EMBL/GenBank/DDBJ whole genome shotgun (WGS) entry which is preliminary data.</text>
</comment>
<dbReference type="OrthoDB" id="8060097at2"/>
<gene>
    <name evidence="2" type="ORF">DF286_11770</name>
</gene>
<proteinExistence type="predicted"/>
<feature type="chain" id="PRO_5015526124" description="Secreted protein" evidence="1">
    <location>
        <begin position="26"/>
        <end position="252"/>
    </location>
</feature>
<dbReference type="Proteomes" id="UP000245916">
    <property type="component" value="Unassembled WGS sequence"/>
</dbReference>
<accession>A0A2U2J586</accession>
<dbReference type="EMBL" id="QFFF01000001">
    <property type="protein sequence ID" value="PWG03472.1"/>
    <property type="molecule type" value="Genomic_DNA"/>
</dbReference>
<reference evidence="2 3" key="1">
    <citation type="submission" date="2018-05" db="EMBL/GenBank/DDBJ databases">
        <title>Genome of Sphingosinicella humi QZX222.</title>
        <authorList>
            <person name="Qiao Z."/>
            <person name="Wang G."/>
        </authorList>
    </citation>
    <scope>NUCLEOTIDE SEQUENCE [LARGE SCALE GENOMIC DNA]</scope>
    <source>
        <strain evidence="2 3">QZX222</strain>
    </source>
</reference>
<evidence type="ECO:0000313" key="2">
    <source>
        <dbReference type="EMBL" id="PWG03472.1"/>
    </source>
</evidence>